<evidence type="ECO:0000256" key="2">
    <source>
        <dbReference type="ARBA" id="ARBA00005262"/>
    </source>
</evidence>
<keyword evidence="5 7" id="KW-1133">Transmembrane helix</keyword>
<dbReference type="AlphaFoldDB" id="A0A1R3WHV5"/>
<evidence type="ECO:0000256" key="7">
    <source>
        <dbReference type="SAM" id="Phobius"/>
    </source>
</evidence>
<comment type="subcellular location">
    <subcellularLocation>
        <location evidence="1">Cell membrane</location>
        <topology evidence="1">Multi-pass membrane protein</topology>
    </subcellularLocation>
</comment>
<feature type="transmembrane region" description="Helical" evidence="7">
    <location>
        <begin position="220"/>
        <end position="238"/>
    </location>
</feature>
<feature type="transmembrane region" description="Helical" evidence="7">
    <location>
        <begin position="189"/>
        <end position="208"/>
    </location>
</feature>
<dbReference type="OrthoDB" id="8969999at2"/>
<evidence type="ECO:0000256" key="3">
    <source>
        <dbReference type="ARBA" id="ARBA00022475"/>
    </source>
</evidence>
<feature type="transmembrane region" description="Helical" evidence="7">
    <location>
        <begin position="76"/>
        <end position="100"/>
    </location>
</feature>
<dbReference type="PIRSF" id="PIRSF004810">
    <property type="entry name" value="ChrA"/>
    <property type="match status" value="1"/>
</dbReference>
<dbReference type="PANTHER" id="PTHR33567:SF3">
    <property type="entry name" value="CHROMATE ION TRANSPORTER (EUROFUNG)"/>
    <property type="match status" value="1"/>
</dbReference>
<dbReference type="GO" id="GO:0005886">
    <property type="term" value="C:plasma membrane"/>
    <property type="evidence" value="ECO:0007669"/>
    <property type="project" value="UniProtKB-SubCell"/>
</dbReference>
<evidence type="ECO:0000256" key="6">
    <source>
        <dbReference type="ARBA" id="ARBA00023136"/>
    </source>
</evidence>
<comment type="similarity">
    <text evidence="2">Belongs to the chromate ion transporter (CHR) (TC 2.A.51) family.</text>
</comment>
<feature type="transmembrane region" description="Helical" evidence="7">
    <location>
        <begin position="298"/>
        <end position="316"/>
    </location>
</feature>
<dbReference type="InterPro" id="IPR003370">
    <property type="entry name" value="Chromate_transpt"/>
</dbReference>
<dbReference type="Pfam" id="PF02417">
    <property type="entry name" value="Chromate_transp"/>
    <property type="match status" value="2"/>
</dbReference>
<keyword evidence="4 7" id="KW-0812">Transmembrane</keyword>
<dbReference type="STRING" id="287098.SAMN05421665_0620"/>
<dbReference type="GO" id="GO:0015109">
    <property type="term" value="F:chromate transmembrane transporter activity"/>
    <property type="evidence" value="ECO:0007669"/>
    <property type="project" value="InterPro"/>
</dbReference>
<evidence type="ECO:0000256" key="1">
    <source>
        <dbReference type="ARBA" id="ARBA00004651"/>
    </source>
</evidence>
<dbReference type="EMBL" id="FTPR01000001">
    <property type="protein sequence ID" value="SIT77680.1"/>
    <property type="molecule type" value="Genomic_DNA"/>
</dbReference>
<feature type="transmembrane region" description="Helical" evidence="7">
    <location>
        <begin position="269"/>
        <end position="292"/>
    </location>
</feature>
<evidence type="ECO:0000313" key="9">
    <source>
        <dbReference type="Proteomes" id="UP000186997"/>
    </source>
</evidence>
<gene>
    <name evidence="8" type="ORF">SAMN05421665_0620</name>
</gene>
<evidence type="ECO:0000256" key="5">
    <source>
        <dbReference type="ARBA" id="ARBA00022989"/>
    </source>
</evidence>
<feature type="transmembrane region" description="Helical" evidence="7">
    <location>
        <begin position="6"/>
        <end position="26"/>
    </location>
</feature>
<keyword evidence="9" id="KW-1185">Reference proteome</keyword>
<feature type="transmembrane region" description="Helical" evidence="7">
    <location>
        <begin position="328"/>
        <end position="353"/>
    </location>
</feature>
<sequence length="417" mass="43843">MTHELIAVFGRIGLMSFGGPAAQIALMHKELVEKRDWLSEEQFLRALSFCMLLPGPEAMQLATYAGWKRQGMIGGLIGGGLFVLPGALVIMVLALAYGAYGNQPVVQALFLGVKATVVIIVIEALLKIARRALIKRAHLFLAVAAFVALFFFALPFPLVIALAALIGALGQTGAVTTPTIRSGSLRTSLSVLLIGGLIWAAPFGLIALSGNTFLLDVGTFFSTLAVVTFGGAYAVLAYMTQEVVVSFGWLSTAQMMDALGLAETTPGPLILVTQFVGMIAGMAEGGAAMALLAGALTLWVTFVPCFIWIFAGAPLIDWLDGRPRLRGALAAITAAVVGVIANLSLWFALHVFFGQVDTVILGPLQFIWPALNTLQPLALGLAAITGLLLLWRHWPLPLVLLISAALSLAAAAIGGTI</sequence>
<feature type="transmembrane region" description="Helical" evidence="7">
    <location>
        <begin position="373"/>
        <end position="391"/>
    </location>
</feature>
<feature type="transmembrane region" description="Helical" evidence="7">
    <location>
        <begin position="138"/>
        <end position="169"/>
    </location>
</feature>
<feature type="transmembrane region" description="Helical" evidence="7">
    <location>
        <begin position="398"/>
        <end position="416"/>
    </location>
</feature>
<reference evidence="9" key="1">
    <citation type="submission" date="2017-01" db="EMBL/GenBank/DDBJ databases">
        <authorList>
            <person name="Varghese N."/>
            <person name="Submissions S."/>
        </authorList>
    </citation>
    <scope>NUCLEOTIDE SEQUENCE [LARGE SCALE GENOMIC DNA]</scope>
    <source>
        <strain evidence="9">DSM 29591</strain>
    </source>
</reference>
<proteinExistence type="inferred from homology"/>
<protein>
    <submittedName>
        <fullName evidence="8">Chromate transporter</fullName>
    </submittedName>
</protein>
<accession>A0A1R3WHV5</accession>
<name>A0A1R3WHV5_9RHOB</name>
<dbReference type="Proteomes" id="UP000186997">
    <property type="component" value="Unassembled WGS sequence"/>
</dbReference>
<keyword evidence="3" id="KW-1003">Cell membrane</keyword>
<evidence type="ECO:0000313" key="8">
    <source>
        <dbReference type="EMBL" id="SIT77680.1"/>
    </source>
</evidence>
<feature type="transmembrane region" description="Helical" evidence="7">
    <location>
        <begin position="106"/>
        <end position="126"/>
    </location>
</feature>
<dbReference type="InterPro" id="IPR014047">
    <property type="entry name" value="Chr_Tranpt_l_chain"/>
</dbReference>
<dbReference type="NCBIfam" id="TIGR00937">
    <property type="entry name" value="2A51"/>
    <property type="match status" value="1"/>
</dbReference>
<organism evidence="8 9">
    <name type="scientific">Yoonia rosea</name>
    <dbReference type="NCBI Taxonomy" id="287098"/>
    <lineage>
        <taxon>Bacteria</taxon>
        <taxon>Pseudomonadati</taxon>
        <taxon>Pseudomonadota</taxon>
        <taxon>Alphaproteobacteria</taxon>
        <taxon>Rhodobacterales</taxon>
        <taxon>Paracoccaceae</taxon>
        <taxon>Yoonia</taxon>
    </lineage>
</organism>
<dbReference type="RefSeq" id="WP_076658314.1">
    <property type="nucleotide sequence ID" value="NZ_FTPR01000001.1"/>
</dbReference>
<dbReference type="PANTHER" id="PTHR33567">
    <property type="entry name" value="CHROMATE ION TRANSPORTER (EUROFUNG)"/>
    <property type="match status" value="1"/>
</dbReference>
<evidence type="ECO:0000256" key="4">
    <source>
        <dbReference type="ARBA" id="ARBA00022692"/>
    </source>
</evidence>
<keyword evidence="6 7" id="KW-0472">Membrane</keyword>